<keyword evidence="8 9" id="KW-0472">Membrane</keyword>
<dbReference type="InterPro" id="IPR018108">
    <property type="entry name" value="MCP_transmembrane"/>
</dbReference>
<dbReference type="PROSITE" id="PS50920">
    <property type="entry name" value="SOLCAR"/>
    <property type="match status" value="3"/>
</dbReference>
<keyword evidence="3 9" id="KW-0812">Transmembrane</keyword>
<evidence type="ECO:0000256" key="6">
    <source>
        <dbReference type="ARBA" id="ARBA00022989"/>
    </source>
</evidence>
<evidence type="ECO:0000256" key="5">
    <source>
        <dbReference type="ARBA" id="ARBA00022792"/>
    </source>
</evidence>
<dbReference type="InterPro" id="IPR002067">
    <property type="entry name" value="MCP"/>
</dbReference>
<dbReference type="InterPro" id="IPR023395">
    <property type="entry name" value="MCP_dom_sf"/>
</dbReference>
<evidence type="ECO:0000256" key="3">
    <source>
        <dbReference type="ARBA" id="ARBA00022692"/>
    </source>
</evidence>
<dbReference type="SUPFAM" id="SSF103506">
    <property type="entry name" value="Mitochondrial carrier"/>
    <property type="match status" value="1"/>
</dbReference>
<evidence type="ECO:0000313" key="11">
    <source>
        <dbReference type="EMBL" id="KAL3230717.1"/>
    </source>
</evidence>
<reference evidence="11 12" key="1">
    <citation type="submission" date="2024-05" db="EMBL/GenBank/DDBJ databases">
        <title>Long read based assembly of the Candida bracarensis genome reveals expanded adhesin content.</title>
        <authorList>
            <person name="Marcet-Houben M."/>
            <person name="Ksiezopolska E."/>
            <person name="Gabaldon T."/>
        </authorList>
    </citation>
    <scope>NUCLEOTIDE SEQUENCE [LARGE SCALE GENOMIC DNA]</scope>
    <source>
        <strain evidence="11 12">CBM6</strain>
    </source>
</reference>
<keyword evidence="7" id="KW-0496">Mitochondrion</keyword>
<feature type="repeat" description="Solcar" evidence="9">
    <location>
        <begin position="13"/>
        <end position="95"/>
    </location>
</feature>
<keyword evidence="12" id="KW-1185">Reference proteome</keyword>
<evidence type="ECO:0000313" key="12">
    <source>
        <dbReference type="Proteomes" id="UP001623330"/>
    </source>
</evidence>
<dbReference type="EMBL" id="JBEVYD010000009">
    <property type="protein sequence ID" value="KAL3230717.1"/>
    <property type="molecule type" value="Genomic_DNA"/>
</dbReference>
<feature type="repeat" description="Solcar" evidence="9">
    <location>
        <begin position="194"/>
        <end position="296"/>
    </location>
</feature>
<accession>A0ABR4NR46</accession>
<evidence type="ECO:0000256" key="10">
    <source>
        <dbReference type="RuleBase" id="RU000488"/>
    </source>
</evidence>
<comment type="caution">
    <text evidence="11">The sequence shown here is derived from an EMBL/GenBank/DDBJ whole genome shotgun (WGS) entry which is preliminary data.</text>
</comment>
<evidence type="ECO:0000256" key="8">
    <source>
        <dbReference type="ARBA" id="ARBA00023136"/>
    </source>
</evidence>
<comment type="subcellular location">
    <subcellularLocation>
        <location evidence="1">Mitochondrion inner membrane</location>
        <topology evidence="1">Multi-pass membrane protein</topology>
    </subcellularLocation>
</comment>
<organism evidence="11 12">
    <name type="scientific">Nakaseomyces bracarensis</name>
    <dbReference type="NCBI Taxonomy" id="273131"/>
    <lineage>
        <taxon>Eukaryota</taxon>
        <taxon>Fungi</taxon>
        <taxon>Dikarya</taxon>
        <taxon>Ascomycota</taxon>
        <taxon>Saccharomycotina</taxon>
        <taxon>Saccharomycetes</taxon>
        <taxon>Saccharomycetales</taxon>
        <taxon>Saccharomycetaceae</taxon>
        <taxon>Nakaseomyces</taxon>
    </lineage>
</organism>
<feature type="repeat" description="Solcar" evidence="9">
    <location>
        <begin position="103"/>
        <end position="188"/>
    </location>
</feature>
<comment type="similarity">
    <text evidence="10">Belongs to the mitochondrial carrier (TC 2.A.29) family.</text>
</comment>
<name>A0ABR4NR46_9SACH</name>
<proteinExistence type="inferred from homology"/>
<gene>
    <name evidence="11" type="ORF">RNJ44_01166</name>
</gene>
<sequence>MTTKDHLRKGENVSAAHSMIAGGLSGLFARSCIAPLDTIKIKLQVTPYREKGNIIIDIFKREGVRGFWKGNVPGSLMYVVYGGVQFGSYTYFGKIIQANLNLPPQLHSAVVGSLAGMTSSFFSYPFDVLRTRFAANSQVQLVKIRHEVKEIMKVEGIRGFFTSCTSSMINISLNASIMFGVYESIKIFSEENKEFSGLSDLASPISGMVSKICTFPLDTVRRRVLLRGSHQHHRHEKQATRDVYISYRDKRFLNIGAAMVRQEGVMSLYRGLSMALVKSIPSTTISLWSYELFMKYLS</sequence>
<evidence type="ECO:0000256" key="2">
    <source>
        <dbReference type="ARBA" id="ARBA00022448"/>
    </source>
</evidence>
<dbReference type="PRINTS" id="PR00926">
    <property type="entry name" value="MITOCARRIER"/>
</dbReference>
<dbReference type="Pfam" id="PF00153">
    <property type="entry name" value="Mito_carr"/>
    <property type="match status" value="3"/>
</dbReference>
<evidence type="ECO:0000256" key="4">
    <source>
        <dbReference type="ARBA" id="ARBA00022737"/>
    </source>
</evidence>
<evidence type="ECO:0000256" key="9">
    <source>
        <dbReference type="PROSITE-ProRule" id="PRU00282"/>
    </source>
</evidence>
<keyword evidence="2 10" id="KW-0813">Transport</keyword>
<dbReference type="Gene3D" id="1.50.40.10">
    <property type="entry name" value="Mitochondrial carrier domain"/>
    <property type="match status" value="1"/>
</dbReference>
<evidence type="ECO:0000256" key="7">
    <source>
        <dbReference type="ARBA" id="ARBA00023128"/>
    </source>
</evidence>
<keyword evidence="4" id="KW-0677">Repeat</keyword>
<dbReference type="Proteomes" id="UP001623330">
    <property type="component" value="Unassembled WGS sequence"/>
</dbReference>
<dbReference type="PANTHER" id="PTHR24089">
    <property type="entry name" value="SOLUTE CARRIER FAMILY 25"/>
    <property type="match status" value="1"/>
</dbReference>
<protein>
    <submittedName>
        <fullName evidence="11">Mitochondrial thiamine pyrophosphate carrier 1</fullName>
    </submittedName>
</protein>
<keyword evidence="6" id="KW-1133">Transmembrane helix</keyword>
<keyword evidence="5" id="KW-0999">Mitochondrion inner membrane</keyword>
<evidence type="ECO:0000256" key="1">
    <source>
        <dbReference type="ARBA" id="ARBA00004448"/>
    </source>
</evidence>